<evidence type="ECO:0000313" key="4">
    <source>
        <dbReference type="EMBL" id="RDU73558.1"/>
    </source>
</evidence>
<dbReference type="Gene3D" id="1.10.3210.10">
    <property type="entry name" value="Hypothetical protein af1432"/>
    <property type="match status" value="1"/>
</dbReference>
<feature type="domain" description="Ppx/GppA phosphatase C-terminal" evidence="3">
    <location>
        <begin position="325"/>
        <end position="422"/>
    </location>
</feature>
<dbReference type="EMBL" id="NXLX01000009">
    <property type="protein sequence ID" value="RDU73558.1"/>
    <property type="molecule type" value="Genomic_DNA"/>
</dbReference>
<dbReference type="GO" id="GO:0016462">
    <property type="term" value="F:pyrophosphatase activity"/>
    <property type="evidence" value="ECO:0007669"/>
    <property type="project" value="TreeGrafter"/>
</dbReference>
<dbReference type="Proteomes" id="UP000256695">
    <property type="component" value="Unassembled WGS sequence"/>
</dbReference>
<dbReference type="InterPro" id="IPR050273">
    <property type="entry name" value="GppA/Ppx_hydrolase"/>
</dbReference>
<reference evidence="4 5" key="1">
    <citation type="submission" date="2018-04" db="EMBL/GenBank/DDBJ databases">
        <title>Novel Campyloabacter and Helicobacter Species and Strains.</title>
        <authorList>
            <person name="Mannion A.J."/>
            <person name="Shen Z."/>
            <person name="Fox J.G."/>
        </authorList>
    </citation>
    <scope>NUCLEOTIDE SEQUENCE [LARGE SCALE GENOMIC DNA]</scope>
    <source>
        <strain evidence="4 5">MIT 04-9362</strain>
    </source>
</reference>
<keyword evidence="5" id="KW-1185">Reference proteome</keyword>
<dbReference type="InterPro" id="IPR043129">
    <property type="entry name" value="ATPase_NBD"/>
</dbReference>
<evidence type="ECO:0000256" key="1">
    <source>
        <dbReference type="ARBA" id="ARBA00022801"/>
    </source>
</evidence>
<evidence type="ECO:0000259" key="3">
    <source>
        <dbReference type="Pfam" id="PF21447"/>
    </source>
</evidence>
<evidence type="ECO:0000259" key="2">
    <source>
        <dbReference type="Pfam" id="PF02541"/>
    </source>
</evidence>
<dbReference type="InterPro" id="IPR030673">
    <property type="entry name" value="PyroPPase_GppA_Ppx"/>
</dbReference>
<dbReference type="Pfam" id="PF21447">
    <property type="entry name" value="Ppx-GppA_III"/>
    <property type="match status" value="1"/>
</dbReference>
<dbReference type="SUPFAM" id="SSF53067">
    <property type="entry name" value="Actin-like ATPase domain"/>
    <property type="match status" value="2"/>
</dbReference>
<organism evidence="4 5">
    <name type="scientific">Helicobacter anseris</name>
    <dbReference type="NCBI Taxonomy" id="375926"/>
    <lineage>
        <taxon>Bacteria</taxon>
        <taxon>Pseudomonadati</taxon>
        <taxon>Campylobacterota</taxon>
        <taxon>Epsilonproteobacteria</taxon>
        <taxon>Campylobacterales</taxon>
        <taxon>Helicobacteraceae</taxon>
        <taxon>Helicobacter</taxon>
    </lineage>
</organism>
<proteinExistence type="predicted"/>
<dbReference type="RefSeq" id="WP_115579030.1">
    <property type="nucleotide sequence ID" value="NZ_NXLX01000009.1"/>
</dbReference>
<dbReference type="PIRSF" id="PIRSF001267">
    <property type="entry name" value="Pyrophosphatase_GppA_Ppx"/>
    <property type="match status" value="1"/>
</dbReference>
<dbReference type="Gene3D" id="3.30.420.150">
    <property type="entry name" value="Exopolyphosphatase. Domain 2"/>
    <property type="match status" value="1"/>
</dbReference>
<feature type="domain" description="Ppx/GppA phosphatase N-terminal" evidence="2">
    <location>
        <begin position="19"/>
        <end position="298"/>
    </location>
</feature>
<dbReference type="PANTHER" id="PTHR30005:SF0">
    <property type="entry name" value="RETROGRADE REGULATION PROTEIN 2"/>
    <property type="match status" value="1"/>
</dbReference>
<dbReference type="PANTHER" id="PTHR30005">
    <property type="entry name" value="EXOPOLYPHOSPHATASE"/>
    <property type="match status" value="1"/>
</dbReference>
<dbReference type="AlphaFoldDB" id="A0A3D8J807"/>
<evidence type="ECO:0000313" key="5">
    <source>
        <dbReference type="Proteomes" id="UP000256695"/>
    </source>
</evidence>
<sequence>MAKITTVIDIGSNSVRMAIFKKTSRFGFSLLYELKSRVRISEGCYELGGFLQERPMQRAISALREFKKISQAYKSRKIFCIATSALRDAPNSKDFIKRVDKECGVKIKIIDGKKEAFFGAVACANLSHSRDGIMVDIGGGSTECALIENGRIKDMVSLNLGTIRLKELFFDKKLDLKEAKNFIQDAFNALPDSFVHSNIFGVGGTIRALAKLIMKQTNYPFDLIHGFEIDVKKHIDLMAKIIKSKEEKLEEMGIAEERMDNIQGGFLILSMLIERFKTKNITTCGVGIREGAFLVDLLRSHHYVIPNGINPSLQYLHDTFSFHQENKNLKKITLRLFDLLSSDFKLKDSDKRLLLMAGLMVHIGSCIDFYHENKHSAYLVKYALSYGFSHYERIFISLLIAFSEKKNPKDSDLQDYKMYSFDIYTLQILSYILSIAKILGSFYDNSIDFSYQQKRLVISGISDNFIILEKISRLARPKDLSIVFGE</sequence>
<dbReference type="Gene3D" id="3.30.420.40">
    <property type="match status" value="1"/>
</dbReference>
<accession>A0A3D8J807</accession>
<dbReference type="SUPFAM" id="SSF109604">
    <property type="entry name" value="HD-domain/PDEase-like"/>
    <property type="match status" value="1"/>
</dbReference>
<dbReference type="OrthoDB" id="9793035at2"/>
<dbReference type="CDD" id="cd24052">
    <property type="entry name" value="ASKHA_NBD_HpPPX-GppA-like"/>
    <property type="match status" value="1"/>
</dbReference>
<dbReference type="Pfam" id="PF02541">
    <property type="entry name" value="Ppx-GppA"/>
    <property type="match status" value="1"/>
</dbReference>
<comment type="caution">
    <text evidence="4">The sequence shown here is derived from an EMBL/GenBank/DDBJ whole genome shotgun (WGS) entry which is preliminary data.</text>
</comment>
<dbReference type="InterPro" id="IPR003695">
    <property type="entry name" value="Ppx_GppA_N"/>
</dbReference>
<gene>
    <name evidence="4" type="ORF">CQA57_04440</name>
</gene>
<keyword evidence="1" id="KW-0378">Hydrolase</keyword>
<dbReference type="InterPro" id="IPR048950">
    <property type="entry name" value="Ppx_GppA_C"/>
</dbReference>
<protein>
    <submittedName>
        <fullName evidence="4">Ppx/GppA family phosphatase</fullName>
    </submittedName>
</protein>
<name>A0A3D8J807_9HELI</name>